<keyword evidence="1" id="KW-0812">Transmembrane</keyword>
<keyword evidence="1" id="KW-1133">Transmembrane helix</keyword>
<evidence type="ECO:0000313" key="2">
    <source>
        <dbReference type="EMBL" id="CAG8709699.1"/>
    </source>
</evidence>
<dbReference type="OrthoDB" id="2356201at2759"/>
<dbReference type="Proteomes" id="UP000789396">
    <property type="component" value="Unassembled WGS sequence"/>
</dbReference>
<name>A0A9N9HWM4_9GLOM</name>
<keyword evidence="3" id="KW-1185">Reference proteome</keyword>
<feature type="transmembrane region" description="Helical" evidence="1">
    <location>
        <begin position="91"/>
        <end position="110"/>
    </location>
</feature>
<dbReference type="EMBL" id="CAJVPZ010021994">
    <property type="protein sequence ID" value="CAG8709699.1"/>
    <property type="molecule type" value="Genomic_DNA"/>
</dbReference>
<proteinExistence type="predicted"/>
<reference evidence="2" key="1">
    <citation type="submission" date="2021-06" db="EMBL/GenBank/DDBJ databases">
        <authorList>
            <person name="Kallberg Y."/>
            <person name="Tangrot J."/>
            <person name="Rosling A."/>
        </authorList>
    </citation>
    <scope>NUCLEOTIDE SEQUENCE</scope>
    <source>
        <strain evidence="2">IN212</strain>
    </source>
</reference>
<comment type="caution">
    <text evidence="2">The sequence shown here is derived from an EMBL/GenBank/DDBJ whole genome shotgun (WGS) entry which is preliminary data.</text>
</comment>
<keyword evidence="1" id="KW-0472">Membrane</keyword>
<feature type="non-terminal residue" evidence="2">
    <location>
        <position position="1"/>
    </location>
</feature>
<dbReference type="AlphaFoldDB" id="A0A9N9HWM4"/>
<evidence type="ECO:0000256" key="1">
    <source>
        <dbReference type="SAM" id="Phobius"/>
    </source>
</evidence>
<evidence type="ECO:0000313" key="3">
    <source>
        <dbReference type="Proteomes" id="UP000789396"/>
    </source>
</evidence>
<feature type="transmembrane region" description="Helical" evidence="1">
    <location>
        <begin position="58"/>
        <end position="79"/>
    </location>
</feature>
<protein>
    <submittedName>
        <fullName evidence="2">16391_t:CDS:1</fullName>
    </submittedName>
</protein>
<sequence length="147" mass="16713">GDELSRCIFWLLPEYFVIKETKTSPEYRPVGFYAMKVSENQDKALREKIELCTAKASVLERFSSLISVYYIIVGIMAGISRVLGTVSCQDWPYIPILLSWTIPALCRRAFSGNLVVKDPKKIFRNSDIENEKNVVKIVLEATDSEAE</sequence>
<feature type="non-terminal residue" evidence="2">
    <location>
        <position position="147"/>
    </location>
</feature>
<accession>A0A9N9HWM4</accession>
<gene>
    <name evidence="2" type="ORF">RFULGI_LOCUS10769</name>
</gene>
<organism evidence="2 3">
    <name type="scientific">Racocetra fulgida</name>
    <dbReference type="NCBI Taxonomy" id="60492"/>
    <lineage>
        <taxon>Eukaryota</taxon>
        <taxon>Fungi</taxon>
        <taxon>Fungi incertae sedis</taxon>
        <taxon>Mucoromycota</taxon>
        <taxon>Glomeromycotina</taxon>
        <taxon>Glomeromycetes</taxon>
        <taxon>Diversisporales</taxon>
        <taxon>Gigasporaceae</taxon>
        <taxon>Racocetra</taxon>
    </lineage>
</organism>